<proteinExistence type="predicted"/>
<comment type="caution">
    <text evidence="2">The sequence shown here is derived from an EMBL/GenBank/DDBJ whole genome shotgun (WGS) entry which is preliminary data.</text>
</comment>
<dbReference type="PANTHER" id="PTHR38167:SF1">
    <property type="entry name" value="C2H2-TYPE DOMAIN-CONTAINING PROTEIN"/>
    <property type="match status" value="1"/>
</dbReference>
<protein>
    <submittedName>
        <fullName evidence="2">Uncharacterized protein</fullName>
    </submittedName>
</protein>
<sequence length="375" mass="40205">MASNASSAPVFPPSSRIPNGSGFINGSIPSRPESSIPPPLLAYASTGSRGSTSTITRPPPLPTLINTTRPRNQLLDVHEIIQSSSKQELQNYLDALIQADGKNQARIQKYHLQNLQLREQRQRVLMHRTAAAEAGIIASASAPAAHTYTPASGGVSVSAPPPTTPIITANAAVRRGQANHAPPPPPPPPPPAITPRNGNIPIREIGNGGNGGNGGTNAANSTRKRKASSPQIQTPITISICITCFQSFDESENHNAACKSHPGPWEADPDHDMWGDMIDGGDDRDENHEDFFNDCPDAFIMECCGRRGDTEGCVVFRHVSRFAGYGNGNGGGGNEEFHPSAGVVPVDNGRRRRRVQEPESEDPYGDEEEDEDDYY</sequence>
<dbReference type="Proteomes" id="UP001307849">
    <property type="component" value="Unassembled WGS sequence"/>
</dbReference>
<feature type="compositionally biased region" description="Pro residues" evidence="1">
    <location>
        <begin position="181"/>
        <end position="193"/>
    </location>
</feature>
<feature type="compositionally biased region" description="Gly residues" evidence="1">
    <location>
        <begin position="206"/>
        <end position="215"/>
    </location>
</feature>
<dbReference type="AlphaFoldDB" id="A0AAN8RXK8"/>
<organism evidence="2 3">
    <name type="scientific">Arthrobotrys conoides</name>
    <dbReference type="NCBI Taxonomy" id="74498"/>
    <lineage>
        <taxon>Eukaryota</taxon>
        <taxon>Fungi</taxon>
        <taxon>Dikarya</taxon>
        <taxon>Ascomycota</taxon>
        <taxon>Pezizomycotina</taxon>
        <taxon>Orbiliomycetes</taxon>
        <taxon>Orbiliales</taxon>
        <taxon>Orbiliaceae</taxon>
        <taxon>Arthrobotrys</taxon>
    </lineage>
</organism>
<evidence type="ECO:0000256" key="1">
    <source>
        <dbReference type="SAM" id="MobiDB-lite"/>
    </source>
</evidence>
<evidence type="ECO:0000313" key="3">
    <source>
        <dbReference type="Proteomes" id="UP001307849"/>
    </source>
</evidence>
<accession>A0AAN8RXK8</accession>
<feature type="region of interest" description="Disordered" evidence="1">
    <location>
        <begin position="176"/>
        <end position="231"/>
    </location>
</feature>
<feature type="compositionally biased region" description="Low complexity" evidence="1">
    <location>
        <begin position="45"/>
        <end position="56"/>
    </location>
</feature>
<reference evidence="2 3" key="1">
    <citation type="submission" date="2019-10" db="EMBL/GenBank/DDBJ databases">
        <authorList>
            <person name="Palmer J.M."/>
        </authorList>
    </citation>
    <scope>NUCLEOTIDE SEQUENCE [LARGE SCALE GENOMIC DNA]</scope>
    <source>
        <strain evidence="2 3">TWF506</strain>
    </source>
</reference>
<dbReference type="EMBL" id="JAVHJM010000006">
    <property type="protein sequence ID" value="KAK6512997.1"/>
    <property type="molecule type" value="Genomic_DNA"/>
</dbReference>
<feature type="compositionally biased region" description="Acidic residues" evidence="1">
    <location>
        <begin position="358"/>
        <end position="375"/>
    </location>
</feature>
<name>A0AAN8RXK8_9PEZI</name>
<evidence type="ECO:0000313" key="2">
    <source>
        <dbReference type="EMBL" id="KAK6512997.1"/>
    </source>
</evidence>
<feature type="region of interest" description="Disordered" evidence="1">
    <location>
        <begin position="329"/>
        <end position="375"/>
    </location>
</feature>
<keyword evidence="3" id="KW-1185">Reference proteome</keyword>
<dbReference type="PANTHER" id="PTHR38167">
    <property type="entry name" value="C2H2-TYPE DOMAIN-CONTAINING PROTEIN"/>
    <property type="match status" value="1"/>
</dbReference>
<feature type="region of interest" description="Disordered" evidence="1">
    <location>
        <begin position="1"/>
        <end position="66"/>
    </location>
</feature>
<gene>
    <name evidence="2" type="ORF">TWF506_009159</name>
</gene>